<evidence type="ECO:0000313" key="1">
    <source>
        <dbReference type="EMBL" id="KIK82817.1"/>
    </source>
</evidence>
<dbReference type="InParanoid" id="A0A0D0CJA4"/>
<keyword evidence="2" id="KW-1185">Reference proteome</keyword>
<reference evidence="2" key="2">
    <citation type="submission" date="2015-01" db="EMBL/GenBank/DDBJ databases">
        <title>Evolutionary Origins and Diversification of the Mycorrhizal Mutualists.</title>
        <authorList>
            <consortium name="DOE Joint Genome Institute"/>
            <consortium name="Mycorrhizal Genomics Consortium"/>
            <person name="Kohler A."/>
            <person name="Kuo A."/>
            <person name="Nagy L.G."/>
            <person name="Floudas D."/>
            <person name="Copeland A."/>
            <person name="Barry K.W."/>
            <person name="Cichocki N."/>
            <person name="Veneault-Fourrey C."/>
            <person name="LaButti K."/>
            <person name="Lindquist E.A."/>
            <person name="Lipzen A."/>
            <person name="Lundell T."/>
            <person name="Morin E."/>
            <person name="Murat C."/>
            <person name="Riley R."/>
            <person name="Ohm R."/>
            <person name="Sun H."/>
            <person name="Tunlid A."/>
            <person name="Henrissat B."/>
            <person name="Grigoriev I.V."/>
            <person name="Hibbett D.S."/>
            <person name="Martin F."/>
        </authorList>
    </citation>
    <scope>NUCLEOTIDE SEQUENCE [LARGE SCALE GENOMIC DNA]</scope>
    <source>
        <strain evidence="2">Ve08.2h10</strain>
    </source>
</reference>
<name>A0A0D0CJA4_9AGAM</name>
<dbReference type="Proteomes" id="UP000054538">
    <property type="component" value="Unassembled WGS sequence"/>
</dbReference>
<organism evidence="1 2">
    <name type="scientific">Paxillus rubicundulus Ve08.2h10</name>
    <dbReference type="NCBI Taxonomy" id="930991"/>
    <lineage>
        <taxon>Eukaryota</taxon>
        <taxon>Fungi</taxon>
        <taxon>Dikarya</taxon>
        <taxon>Basidiomycota</taxon>
        <taxon>Agaricomycotina</taxon>
        <taxon>Agaricomycetes</taxon>
        <taxon>Agaricomycetidae</taxon>
        <taxon>Boletales</taxon>
        <taxon>Paxilineae</taxon>
        <taxon>Paxillaceae</taxon>
        <taxon>Paxillus</taxon>
    </lineage>
</organism>
<dbReference type="EMBL" id="KN825607">
    <property type="protein sequence ID" value="KIK82817.1"/>
    <property type="molecule type" value="Genomic_DNA"/>
</dbReference>
<sequence length="57" mass="6581">MDDVFRPFVGRFPESLWCRISSNIDTPVVLTQAFLLCIISDVFGVRVDWQVKFALTM</sequence>
<gene>
    <name evidence="1" type="ORF">PAXRUDRAFT_832133</name>
</gene>
<protein>
    <submittedName>
        <fullName evidence="1">Uncharacterized protein</fullName>
    </submittedName>
</protein>
<evidence type="ECO:0000313" key="2">
    <source>
        <dbReference type="Proteomes" id="UP000054538"/>
    </source>
</evidence>
<proteinExistence type="predicted"/>
<reference evidence="1 2" key="1">
    <citation type="submission" date="2014-04" db="EMBL/GenBank/DDBJ databases">
        <authorList>
            <consortium name="DOE Joint Genome Institute"/>
            <person name="Kuo A."/>
            <person name="Kohler A."/>
            <person name="Jargeat P."/>
            <person name="Nagy L.G."/>
            <person name="Floudas D."/>
            <person name="Copeland A."/>
            <person name="Barry K.W."/>
            <person name="Cichocki N."/>
            <person name="Veneault-Fourrey C."/>
            <person name="LaButti K."/>
            <person name="Lindquist E.A."/>
            <person name="Lipzen A."/>
            <person name="Lundell T."/>
            <person name="Morin E."/>
            <person name="Murat C."/>
            <person name="Sun H."/>
            <person name="Tunlid A."/>
            <person name="Henrissat B."/>
            <person name="Grigoriev I.V."/>
            <person name="Hibbett D.S."/>
            <person name="Martin F."/>
            <person name="Nordberg H.P."/>
            <person name="Cantor M.N."/>
            <person name="Hua S.X."/>
        </authorList>
    </citation>
    <scope>NUCLEOTIDE SEQUENCE [LARGE SCALE GENOMIC DNA]</scope>
    <source>
        <strain evidence="1 2">Ve08.2h10</strain>
    </source>
</reference>
<accession>A0A0D0CJA4</accession>
<dbReference type="HOGENOM" id="CLU_2997131_0_0_1"/>
<dbReference type="AlphaFoldDB" id="A0A0D0CJA4"/>